<evidence type="ECO:0000313" key="16">
    <source>
        <dbReference type="Proteomes" id="UP001152562"/>
    </source>
</evidence>
<evidence type="ECO:0000256" key="12">
    <source>
        <dbReference type="ARBA" id="ARBA00023239"/>
    </source>
</evidence>
<evidence type="ECO:0000313" key="15">
    <source>
        <dbReference type="EMBL" id="CAH4023585.1"/>
    </source>
</evidence>
<keyword evidence="10" id="KW-0210">Decarboxylase</keyword>
<evidence type="ECO:0000256" key="8">
    <source>
        <dbReference type="ARBA" id="ARBA00022676"/>
    </source>
</evidence>
<dbReference type="GO" id="GO:0006222">
    <property type="term" value="P:UMP biosynthetic process"/>
    <property type="evidence" value="ECO:0007669"/>
    <property type="project" value="TreeGrafter"/>
</dbReference>
<dbReference type="CDD" id="cd06223">
    <property type="entry name" value="PRTases_typeI"/>
    <property type="match status" value="1"/>
</dbReference>
<keyword evidence="11" id="KW-0665">Pyrimidine biosynthesis</keyword>
<dbReference type="EC" id="4.1.1.23" evidence="6"/>
<sequence>MGDNKMTRSLSTLAVELFDAGAVRLGDIEAKLGRHTPIYFDLRVIVSHPRMMNAVSQELLNLASNIEHDILCGVPYAALPFATVMSVTGNTPMIMKRKETKLYATKKIIEGVYNRHQKCLVVEDVVTSGGSLLETVSTLRNEGLSVDHAVVVLDREQGGASVLMANGVNVHALFTMTDLVTMLRNADRINDETVEIVSDHIKECQFGLKEPLQRINGADNGP</sequence>
<feature type="domain" description="Phosphoribosyltransferase" evidence="14">
    <location>
        <begin position="64"/>
        <end position="158"/>
    </location>
</feature>
<keyword evidence="9" id="KW-0808">Transferase</keyword>
<keyword evidence="13" id="KW-0511">Multifunctional enzyme</keyword>
<evidence type="ECO:0000256" key="6">
    <source>
        <dbReference type="ARBA" id="ARBA00012321"/>
    </source>
</evidence>
<name>A0A9P0X9M2_PIEBR</name>
<comment type="caution">
    <text evidence="15">The sequence shown here is derived from an EMBL/GenBank/DDBJ whole genome shotgun (WGS) entry which is preliminary data.</text>
</comment>
<dbReference type="GO" id="GO:0004588">
    <property type="term" value="F:orotate phosphoribosyltransferase activity"/>
    <property type="evidence" value="ECO:0007669"/>
    <property type="project" value="UniProtKB-EC"/>
</dbReference>
<reference evidence="15" key="1">
    <citation type="submission" date="2022-05" db="EMBL/GenBank/DDBJ databases">
        <authorList>
            <person name="Okamura Y."/>
        </authorList>
    </citation>
    <scope>NUCLEOTIDE SEQUENCE</scope>
</reference>
<comment type="similarity">
    <text evidence="3">In the N-terminal section; belongs to the purine/pyrimidine phosphoribosyltransferase family.</text>
</comment>
<dbReference type="SUPFAM" id="SSF53271">
    <property type="entry name" value="PRTase-like"/>
    <property type="match status" value="1"/>
</dbReference>
<evidence type="ECO:0000256" key="1">
    <source>
        <dbReference type="ARBA" id="ARBA00004861"/>
    </source>
</evidence>
<evidence type="ECO:0000256" key="13">
    <source>
        <dbReference type="ARBA" id="ARBA00023268"/>
    </source>
</evidence>
<dbReference type="Pfam" id="PF00156">
    <property type="entry name" value="Pribosyltran"/>
    <property type="match status" value="1"/>
</dbReference>
<protein>
    <recommendedName>
        <fullName evidence="7">Uridine 5'-monophosphate synthase</fullName>
        <ecNumber evidence="5">2.4.2.10</ecNumber>
        <ecNumber evidence="6">4.1.1.23</ecNumber>
    </recommendedName>
</protein>
<dbReference type="Gene3D" id="3.40.50.2020">
    <property type="match status" value="1"/>
</dbReference>
<dbReference type="EC" id="2.4.2.10" evidence="5"/>
<dbReference type="AlphaFoldDB" id="A0A9P0X9M2"/>
<evidence type="ECO:0000256" key="9">
    <source>
        <dbReference type="ARBA" id="ARBA00022679"/>
    </source>
</evidence>
<organism evidence="15 16">
    <name type="scientific">Pieris brassicae</name>
    <name type="common">White butterfly</name>
    <name type="synonym">Large white butterfly</name>
    <dbReference type="NCBI Taxonomy" id="7116"/>
    <lineage>
        <taxon>Eukaryota</taxon>
        <taxon>Metazoa</taxon>
        <taxon>Ecdysozoa</taxon>
        <taxon>Arthropoda</taxon>
        <taxon>Hexapoda</taxon>
        <taxon>Insecta</taxon>
        <taxon>Pterygota</taxon>
        <taxon>Neoptera</taxon>
        <taxon>Endopterygota</taxon>
        <taxon>Lepidoptera</taxon>
        <taxon>Glossata</taxon>
        <taxon>Ditrysia</taxon>
        <taxon>Papilionoidea</taxon>
        <taxon>Pieridae</taxon>
        <taxon>Pierinae</taxon>
        <taxon>Pieris</taxon>
    </lineage>
</organism>
<dbReference type="FunFam" id="3.40.50.2020:FF:000025">
    <property type="entry name" value="Uridine monophosphate synthetase"/>
    <property type="match status" value="1"/>
</dbReference>
<dbReference type="NCBIfam" id="TIGR00336">
    <property type="entry name" value="pyrE"/>
    <property type="match status" value="1"/>
</dbReference>
<evidence type="ECO:0000256" key="5">
    <source>
        <dbReference type="ARBA" id="ARBA00011971"/>
    </source>
</evidence>
<dbReference type="GO" id="GO:0004590">
    <property type="term" value="F:orotidine-5'-phosphate decarboxylase activity"/>
    <property type="evidence" value="ECO:0007669"/>
    <property type="project" value="UniProtKB-EC"/>
</dbReference>
<comment type="pathway">
    <text evidence="2">Pyrimidine metabolism; UMP biosynthesis via de novo pathway; UMP from orotate: step 1/2.</text>
</comment>
<evidence type="ECO:0000256" key="10">
    <source>
        <dbReference type="ARBA" id="ARBA00022793"/>
    </source>
</evidence>
<accession>A0A9P0X9M2</accession>
<dbReference type="PANTHER" id="PTHR19278:SF9">
    <property type="entry name" value="URIDINE 5'-MONOPHOSPHATE SYNTHASE"/>
    <property type="match status" value="1"/>
</dbReference>
<evidence type="ECO:0000256" key="2">
    <source>
        <dbReference type="ARBA" id="ARBA00004889"/>
    </source>
</evidence>
<evidence type="ECO:0000256" key="7">
    <source>
        <dbReference type="ARBA" id="ARBA00015047"/>
    </source>
</evidence>
<evidence type="ECO:0000259" key="14">
    <source>
        <dbReference type="Pfam" id="PF00156"/>
    </source>
</evidence>
<comment type="similarity">
    <text evidence="4">In the C-terminal section; belongs to the OMP decarboxylase family.</text>
</comment>
<dbReference type="EMBL" id="CALOZG010000004">
    <property type="protein sequence ID" value="CAH4023585.1"/>
    <property type="molecule type" value="Genomic_DNA"/>
</dbReference>
<dbReference type="InterPro" id="IPR004467">
    <property type="entry name" value="Or_phspho_trans_dom"/>
</dbReference>
<comment type="pathway">
    <text evidence="1">Pyrimidine metabolism; UMP biosynthesis via de novo pathway; UMP from orotate: step 2/2.</text>
</comment>
<evidence type="ECO:0000256" key="3">
    <source>
        <dbReference type="ARBA" id="ARBA00006221"/>
    </source>
</evidence>
<dbReference type="PANTHER" id="PTHR19278">
    <property type="entry name" value="OROTATE PHOSPHORIBOSYLTRANSFERASE"/>
    <property type="match status" value="1"/>
</dbReference>
<dbReference type="InterPro" id="IPR029057">
    <property type="entry name" value="PRTase-like"/>
</dbReference>
<dbReference type="GO" id="GO:0019856">
    <property type="term" value="P:pyrimidine nucleobase biosynthetic process"/>
    <property type="evidence" value="ECO:0007669"/>
    <property type="project" value="TreeGrafter"/>
</dbReference>
<dbReference type="InterPro" id="IPR023031">
    <property type="entry name" value="OPRT"/>
</dbReference>
<gene>
    <name evidence="15" type="ORF">PIBRA_LOCUS4246</name>
</gene>
<dbReference type="InterPro" id="IPR000836">
    <property type="entry name" value="PRTase_dom"/>
</dbReference>
<evidence type="ECO:0000256" key="11">
    <source>
        <dbReference type="ARBA" id="ARBA00022975"/>
    </source>
</evidence>
<proteinExistence type="inferred from homology"/>
<keyword evidence="16" id="KW-1185">Reference proteome</keyword>
<dbReference type="HAMAP" id="MF_01208">
    <property type="entry name" value="PyrE"/>
    <property type="match status" value="1"/>
</dbReference>
<dbReference type="Proteomes" id="UP001152562">
    <property type="component" value="Unassembled WGS sequence"/>
</dbReference>
<keyword evidence="8" id="KW-0328">Glycosyltransferase</keyword>
<keyword evidence="12" id="KW-0456">Lyase</keyword>
<evidence type="ECO:0000256" key="4">
    <source>
        <dbReference type="ARBA" id="ARBA00009769"/>
    </source>
</evidence>